<evidence type="ECO:0000313" key="2">
    <source>
        <dbReference type="Proteomes" id="UP001241603"/>
    </source>
</evidence>
<proteinExistence type="predicted"/>
<organism evidence="1 2">
    <name type="scientific">Kaistia dalseonensis</name>
    <dbReference type="NCBI Taxonomy" id="410840"/>
    <lineage>
        <taxon>Bacteria</taxon>
        <taxon>Pseudomonadati</taxon>
        <taxon>Pseudomonadota</taxon>
        <taxon>Alphaproteobacteria</taxon>
        <taxon>Hyphomicrobiales</taxon>
        <taxon>Kaistiaceae</taxon>
        <taxon>Kaistia</taxon>
    </lineage>
</organism>
<reference evidence="1 2" key="1">
    <citation type="submission" date="2023-07" db="EMBL/GenBank/DDBJ databases">
        <title>Genomic Encyclopedia of Type Strains, Phase IV (KMG-IV): sequencing the most valuable type-strain genomes for metagenomic binning, comparative biology and taxonomic classification.</title>
        <authorList>
            <person name="Goeker M."/>
        </authorList>
    </citation>
    <scope>NUCLEOTIDE SEQUENCE [LARGE SCALE GENOMIC DNA]</scope>
    <source>
        <strain evidence="1 2">B6-8</strain>
    </source>
</reference>
<protein>
    <recommendedName>
        <fullName evidence="3">Flagellar protein FlgN</fullName>
    </recommendedName>
</protein>
<sequence>MSEPSATHRHAASTDEDWRITSHEDATLACARIVSNMEALLQLIEAESSLLRAGKTIAASAIEQRKSEYARAHMDDLEFLRQVGPELEYWAPNAVERLRSAHAEFMSVLQINMAALATAQVAQESAERSTAAGLEHYVPPAPSLARRMALRAPGRSLFRRLAKAV</sequence>
<gene>
    <name evidence="1" type="ORF">QO014_004080</name>
</gene>
<accession>A0ABU0HBJ4</accession>
<dbReference type="RefSeq" id="WP_266350566.1">
    <property type="nucleotide sequence ID" value="NZ_JAPKNG010000006.1"/>
</dbReference>
<evidence type="ECO:0008006" key="3">
    <source>
        <dbReference type="Google" id="ProtNLM"/>
    </source>
</evidence>
<comment type="caution">
    <text evidence="1">The sequence shown here is derived from an EMBL/GenBank/DDBJ whole genome shotgun (WGS) entry which is preliminary data.</text>
</comment>
<evidence type="ECO:0000313" key="1">
    <source>
        <dbReference type="EMBL" id="MDQ0439674.1"/>
    </source>
</evidence>
<dbReference type="EMBL" id="JAUSVO010000006">
    <property type="protein sequence ID" value="MDQ0439674.1"/>
    <property type="molecule type" value="Genomic_DNA"/>
</dbReference>
<keyword evidence="2" id="KW-1185">Reference proteome</keyword>
<dbReference type="Proteomes" id="UP001241603">
    <property type="component" value="Unassembled WGS sequence"/>
</dbReference>
<name>A0ABU0HBJ4_9HYPH</name>